<sequence>MTWRPSKSAEPIRLYREVYTSDEMVNTYKEVQNIPLDPSSPNVENVVVEILVYLDATRLVQFGMASAHPVYLFFGNLLKYICCQPGSHVAHHTAYFPQELIHAVWMLILNAAFMMAYQFGILVCFADKIVHCVFPCLFAYMADYPEKILMAGIRNMGICPCPWCLIPKACLSALGTLQDDNWRKKIWVNSHHLRAKVAIARDIIYRQGNHVYANVVNDILKSESLIPTMNVFHTMFANFDFNTFLLFVMDLMHEFELGVFRDFLIHLLQLLYACGVETIAEFDHQ</sequence>
<organism evidence="1 2">
    <name type="scientific">Thelephora ganbajun</name>
    <name type="common">Ganba fungus</name>
    <dbReference type="NCBI Taxonomy" id="370292"/>
    <lineage>
        <taxon>Eukaryota</taxon>
        <taxon>Fungi</taxon>
        <taxon>Dikarya</taxon>
        <taxon>Basidiomycota</taxon>
        <taxon>Agaricomycotina</taxon>
        <taxon>Agaricomycetes</taxon>
        <taxon>Thelephorales</taxon>
        <taxon>Thelephoraceae</taxon>
        <taxon>Thelephora</taxon>
    </lineage>
</organism>
<protein>
    <submittedName>
        <fullName evidence="1">Uncharacterized protein</fullName>
    </submittedName>
</protein>
<gene>
    <name evidence="1" type="ORF">BDM02DRAFT_3157568</name>
</gene>
<proteinExistence type="predicted"/>
<accession>A0ACB6YYT6</accession>
<evidence type="ECO:0000313" key="1">
    <source>
        <dbReference type="EMBL" id="KAF9642609.1"/>
    </source>
</evidence>
<reference evidence="1" key="1">
    <citation type="submission" date="2019-10" db="EMBL/GenBank/DDBJ databases">
        <authorList>
            <consortium name="DOE Joint Genome Institute"/>
            <person name="Kuo A."/>
            <person name="Miyauchi S."/>
            <person name="Kiss E."/>
            <person name="Drula E."/>
            <person name="Kohler A."/>
            <person name="Sanchez-Garcia M."/>
            <person name="Andreopoulos B."/>
            <person name="Barry K.W."/>
            <person name="Bonito G."/>
            <person name="Buee M."/>
            <person name="Carver A."/>
            <person name="Chen C."/>
            <person name="Cichocki N."/>
            <person name="Clum A."/>
            <person name="Culley D."/>
            <person name="Crous P.W."/>
            <person name="Fauchery L."/>
            <person name="Girlanda M."/>
            <person name="Hayes R."/>
            <person name="Keri Z."/>
            <person name="Labutti K."/>
            <person name="Lipzen A."/>
            <person name="Lombard V."/>
            <person name="Magnuson J."/>
            <person name="Maillard F."/>
            <person name="Morin E."/>
            <person name="Murat C."/>
            <person name="Nolan M."/>
            <person name="Ohm R."/>
            <person name="Pangilinan J."/>
            <person name="Pereira M."/>
            <person name="Perotto S."/>
            <person name="Peter M."/>
            <person name="Riley R."/>
            <person name="Sitrit Y."/>
            <person name="Stielow B."/>
            <person name="Szollosi G."/>
            <person name="Zifcakova L."/>
            <person name="Stursova M."/>
            <person name="Spatafora J.W."/>
            <person name="Tedersoo L."/>
            <person name="Vaario L.-M."/>
            <person name="Yamada A."/>
            <person name="Yan M."/>
            <person name="Wang P."/>
            <person name="Xu J."/>
            <person name="Bruns T."/>
            <person name="Baldrian P."/>
            <person name="Vilgalys R."/>
            <person name="Henrissat B."/>
            <person name="Grigoriev I.V."/>
            <person name="Hibbett D."/>
            <person name="Nagy L.G."/>
            <person name="Martin F.M."/>
        </authorList>
    </citation>
    <scope>NUCLEOTIDE SEQUENCE</scope>
    <source>
        <strain evidence="1">P2</strain>
    </source>
</reference>
<name>A0ACB6YYT6_THEGA</name>
<reference evidence="1" key="2">
    <citation type="journal article" date="2020" name="Nat. Commun.">
        <title>Large-scale genome sequencing of mycorrhizal fungi provides insights into the early evolution of symbiotic traits.</title>
        <authorList>
            <person name="Miyauchi S."/>
            <person name="Kiss E."/>
            <person name="Kuo A."/>
            <person name="Drula E."/>
            <person name="Kohler A."/>
            <person name="Sanchez-Garcia M."/>
            <person name="Morin E."/>
            <person name="Andreopoulos B."/>
            <person name="Barry K.W."/>
            <person name="Bonito G."/>
            <person name="Buee M."/>
            <person name="Carver A."/>
            <person name="Chen C."/>
            <person name="Cichocki N."/>
            <person name="Clum A."/>
            <person name="Culley D."/>
            <person name="Crous P.W."/>
            <person name="Fauchery L."/>
            <person name="Girlanda M."/>
            <person name="Hayes R.D."/>
            <person name="Keri Z."/>
            <person name="LaButti K."/>
            <person name="Lipzen A."/>
            <person name="Lombard V."/>
            <person name="Magnuson J."/>
            <person name="Maillard F."/>
            <person name="Murat C."/>
            <person name="Nolan M."/>
            <person name="Ohm R.A."/>
            <person name="Pangilinan J."/>
            <person name="Pereira M.F."/>
            <person name="Perotto S."/>
            <person name="Peter M."/>
            <person name="Pfister S."/>
            <person name="Riley R."/>
            <person name="Sitrit Y."/>
            <person name="Stielow J.B."/>
            <person name="Szollosi G."/>
            <person name="Zifcakova L."/>
            <person name="Stursova M."/>
            <person name="Spatafora J.W."/>
            <person name="Tedersoo L."/>
            <person name="Vaario L.M."/>
            <person name="Yamada A."/>
            <person name="Yan M."/>
            <person name="Wang P."/>
            <person name="Xu J."/>
            <person name="Bruns T."/>
            <person name="Baldrian P."/>
            <person name="Vilgalys R."/>
            <person name="Dunand C."/>
            <person name="Henrissat B."/>
            <person name="Grigoriev I.V."/>
            <person name="Hibbett D."/>
            <person name="Nagy L.G."/>
            <person name="Martin F.M."/>
        </authorList>
    </citation>
    <scope>NUCLEOTIDE SEQUENCE</scope>
    <source>
        <strain evidence="1">P2</strain>
    </source>
</reference>
<evidence type="ECO:0000313" key="2">
    <source>
        <dbReference type="Proteomes" id="UP000886501"/>
    </source>
</evidence>
<dbReference type="Proteomes" id="UP000886501">
    <property type="component" value="Unassembled WGS sequence"/>
</dbReference>
<dbReference type="EMBL" id="MU118406">
    <property type="protein sequence ID" value="KAF9642609.1"/>
    <property type="molecule type" value="Genomic_DNA"/>
</dbReference>
<keyword evidence="2" id="KW-1185">Reference proteome</keyword>
<comment type="caution">
    <text evidence="1">The sequence shown here is derived from an EMBL/GenBank/DDBJ whole genome shotgun (WGS) entry which is preliminary data.</text>
</comment>